<proteinExistence type="predicted"/>
<dbReference type="EMBL" id="BEXD01004160">
    <property type="protein sequence ID" value="GBC07670.1"/>
    <property type="molecule type" value="Genomic_DNA"/>
</dbReference>
<dbReference type="STRING" id="94130.A0A2Z6SCR5"/>
<comment type="caution">
    <text evidence="1">The sequence shown here is derived from an EMBL/GenBank/DDBJ whole genome shotgun (WGS) entry which is preliminary data.</text>
</comment>
<sequence>MWYLNKDVLFMIFEELSHNDKKSLHSCLLVNRTWCTTAMPILWRDPSQFFMTENSMNMLFNVIFLHLSEESKNNLKDQGINNSFIEKYQRPLFNYINFWKYLDLDFLEEIILSKNIKNSNMSIVKNEMLRLFINRNTKFLHLYIRGDFDYQLHLIPGAEYCFSELESFHCCAEVDQNILEGLARICKLIKKFRFDNVHYCTDGTGIFKLIEVQKKLNNVSFIGHFNNLYDLIVSDESFYKSLEESLIKHTDTVQYLKMSWTPITRILSCFVNLISLNIDSNFSNKLYWNNFENVKFSFLKILKVRRVPSNFLVNLIKSTIGTLSEICMNYDGIDSKRLFQTIYQNCPNLRYLDLSLVDNINLFIPELESLLINCQLLDGLIIDVQDTFDTFNWNELFIILIRSSSINLFKFKFYSIWMIKLEEIDLFLDNWENKNPILLEISYLICNEEEKLNNLLKEYEIKGIIKKYLIDDGFTSRNFEWV</sequence>
<protein>
    <recommendedName>
        <fullName evidence="4">F-box domain-containing protein</fullName>
    </recommendedName>
</protein>
<reference evidence="2" key="2">
    <citation type="submission" date="2019-10" db="EMBL/GenBank/DDBJ databases">
        <title>Conservation and host-specific expression of non-tandemly repeated heterogenous ribosome RNA gene in arbuscular mycorrhizal fungi.</title>
        <authorList>
            <person name="Maeda T."/>
            <person name="Kobayashi Y."/>
            <person name="Nakagawa T."/>
            <person name="Ezawa T."/>
            <person name="Yamaguchi K."/>
            <person name="Bino T."/>
            <person name="Nishimoto Y."/>
            <person name="Shigenobu S."/>
            <person name="Kawaguchi M."/>
        </authorList>
    </citation>
    <scope>NUCLEOTIDE SEQUENCE</scope>
    <source>
        <strain evidence="2">HR1</strain>
    </source>
</reference>
<reference evidence="1 3" key="1">
    <citation type="submission" date="2017-11" db="EMBL/GenBank/DDBJ databases">
        <title>The genome of Rhizophagus clarus HR1 reveals common genetic basis of auxotrophy among arbuscular mycorrhizal fungi.</title>
        <authorList>
            <person name="Kobayashi Y."/>
        </authorList>
    </citation>
    <scope>NUCLEOTIDE SEQUENCE [LARGE SCALE GENOMIC DNA]</scope>
    <source>
        <strain evidence="1 3">HR1</strain>
    </source>
</reference>
<accession>A0A2Z6SCR5</accession>
<dbReference type="AlphaFoldDB" id="A0A2Z6SCR5"/>
<organism evidence="1 3">
    <name type="scientific">Rhizophagus clarus</name>
    <dbReference type="NCBI Taxonomy" id="94130"/>
    <lineage>
        <taxon>Eukaryota</taxon>
        <taxon>Fungi</taxon>
        <taxon>Fungi incertae sedis</taxon>
        <taxon>Mucoromycota</taxon>
        <taxon>Glomeromycotina</taxon>
        <taxon>Glomeromycetes</taxon>
        <taxon>Glomerales</taxon>
        <taxon>Glomeraceae</taxon>
        <taxon>Rhizophagus</taxon>
    </lineage>
</organism>
<dbReference type="Proteomes" id="UP000615446">
    <property type="component" value="Unassembled WGS sequence"/>
</dbReference>
<evidence type="ECO:0000313" key="2">
    <source>
        <dbReference type="EMBL" id="GET04532.1"/>
    </source>
</evidence>
<evidence type="ECO:0000313" key="1">
    <source>
        <dbReference type="EMBL" id="GBC07670.1"/>
    </source>
</evidence>
<evidence type="ECO:0008006" key="4">
    <source>
        <dbReference type="Google" id="ProtNLM"/>
    </source>
</evidence>
<dbReference type="Proteomes" id="UP000247702">
    <property type="component" value="Unassembled WGS sequence"/>
</dbReference>
<evidence type="ECO:0000313" key="3">
    <source>
        <dbReference type="Proteomes" id="UP000247702"/>
    </source>
</evidence>
<keyword evidence="3" id="KW-1185">Reference proteome</keyword>
<gene>
    <name evidence="2" type="ORF">RCL2_003083400</name>
    <name evidence="1" type="ORF">RclHR1_07600009</name>
</gene>
<dbReference type="OrthoDB" id="2312071at2759"/>
<dbReference type="EMBL" id="BLAL01000356">
    <property type="protein sequence ID" value="GET04532.1"/>
    <property type="molecule type" value="Genomic_DNA"/>
</dbReference>
<name>A0A2Z6SCR5_9GLOM</name>